<comment type="caution">
    <text evidence="2">The sequence shown here is derived from an EMBL/GenBank/DDBJ whole genome shotgun (WGS) entry which is preliminary data.</text>
</comment>
<evidence type="ECO:0000259" key="1">
    <source>
        <dbReference type="Pfam" id="PF20030"/>
    </source>
</evidence>
<gene>
    <name evidence="2" type="ORF">LCGC14_1068530</name>
</gene>
<dbReference type="InterPro" id="IPR045427">
    <property type="entry name" value="MoxR"/>
</dbReference>
<evidence type="ECO:0000313" key="2">
    <source>
        <dbReference type="EMBL" id="KKN07298.1"/>
    </source>
</evidence>
<dbReference type="PANTHER" id="PTHR32204">
    <property type="entry name" value="ATPASE RAVA"/>
    <property type="match status" value="1"/>
</dbReference>
<feature type="domain" description="MoxR" evidence="1">
    <location>
        <begin position="6"/>
        <end position="156"/>
    </location>
</feature>
<sequence>MKIRKKISKLLELLNEGLFERKKIIGLTFLSSIAEESIFLLGPSGVGKSLIPRRLKFVFKDAQSFEYLMKRFSTLDEIFGPVSIKKLKDEDKYERLTEKYLPGSNIVFLDEIWKVDPSIQKPLLIVLNEKIYRNSEQEVMVDLKGIISAANELPEGIDRGFDKSLFRRSLIYEP</sequence>
<protein>
    <recommendedName>
        <fullName evidence="1">MoxR domain-containing protein</fullName>
    </recommendedName>
</protein>
<dbReference type="EMBL" id="LAZR01004585">
    <property type="protein sequence ID" value="KKN07298.1"/>
    <property type="molecule type" value="Genomic_DNA"/>
</dbReference>
<proteinExistence type="predicted"/>
<dbReference type="Pfam" id="PF20030">
    <property type="entry name" value="bpMoxR"/>
    <property type="match status" value="1"/>
</dbReference>
<name>A0A0F9QPV4_9ZZZZ</name>
<dbReference type="InterPro" id="IPR050513">
    <property type="entry name" value="RavA_ATPases"/>
</dbReference>
<dbReference type="Gene3D" id="3.40.50.300">
    <property type="entry name" value="P-loop containing nucleotide triphosphate hydrolases"/>
    <property type="match status" value="1"/>
</dbReference>
<dbReference type="AlphaFoldDB" id="A0A0F9QPV4"/>
<dbReference type="SUPFAM" id="SSF52540">
    <property type="entry name" value="P-loop containing nucleoside triphosphate hydrolases"/>
    <property type="match status" value="1"/>
</dbReference>
<dbReference type="PANTHER" id="PTHR32204:SF0">
    <property type="entry name" value="ATPASE RAVA"/>
    <property type="match status" value="1"/>
</dbReference>
<accession>A0A0F9QPV4</accession>
<dbReference type="InterPro" id="IPR027417">
    <property type="entry name" value="P-loop_NTPase"/>
</dbReference>
<reference evidence="2" key="1">
    <citation type="journal article" date="2015" name="Nature">
        <title>Complex archaea that bridge the gap between prokaryotes and eukaryotes.</title>
        <authorList>
            <person name="Spang A."/>
            <person name="Saw J.H."/>
            <person name="Jorgensen S.L."/>
            <person name="Zaremba-Niedzwiedzka K."/>
            <person name="Martijn J."/>
            <person name="Lind A.E."/>
            <person name="van Eijk R."/>
            <person name="Schleper C."/>
            <person name="Guy L."/>
            <person name="Ettema T.J."/>
        </authorList>
    </citation>
    <scope>NUCLEOTIDE SEQUENCE</scope>
</reference>
<organism evidence="2">
    <name type="scientific">marine sediment metagenome</name>
    <dbReference type="NCBI Taxonomy" id="412755"/>
    <lineage>
        <taxon>unclassified sequences</taxon>
        <taxon>metagenomes</taxon>
        <taxon>ecological metagenomes</taxon>
    </lineage>
</organism>